<comment type="caution">
    <text evidence="1">The sequence shown here is derived from an EMBL/GenBank/DDBJ whole genome shotgun (WGS) entry which is preliminary data.</text>
</comment>
<accession>A0ABD3X8E1</accession>
<evidence type="ECO:0000313" key="2">
    <source>
        <dbReference type="Proteomes" id="UP001634394"/>
    </source>
</evidence>
<sequence>MCENVKDGIEDLDNSRTDKLLKDNGYIDTSSKHESFKGIESANSQWFSSDNGSVHENIMVDIPYEEETGKTELDNEVLIDKCSKENRQNMIEGTKNRGKTE</sequence>
<dbReference type="EMBL" id="JBJQND010000003">
    <property type="protein sequence ID" value="KAL3881985.1"/>
    <property type="molecule type" value="Genomic_DNA"/>
</dbReference>
<evidence type="ECO:0000313" key="1">
    <source>
        <dbReference type="EMBL" id="KAL3881985.1"/>
    </source>
</evidence>
<name>A0ABD3X8E1_SINWO</name>
<organism evidence="1 2">
    <name type="scientific">Sinanodonta woodiana</name>
    <name type="common">Chinese pond mussel</name>
    <name type="synonym">Anodonta woodiana</name>
    <dbReference type="NCBI Taxonomy" id="1069815"/>
    <lineage>
        <taxon>Eukaryota</taxon>
        <taxon>Metazoa</taxon>
        <taxon>Spiralia</taxon>
        <taxon>Lophotrochozoa</taxon>
        <taxon>Mollusca</taxon>
        <taxon>Bivalvia</taxon>
        <taxon>Autobranchia</taxon>
        <taxon>Heteroconchia</taxon>
        <taxon>Palaeoheterodonta</taxon>
        <taxon>Unionida</taxon>
        <taxon>Unionoidea</taxon>
        <taxon>Unionidae</taxon>
        <taxon>Unioninae</taxon>
        <taxon>Sinanodonta</taxon>
    </lineage>
</organism>
<keyword evidence="2" id="KW-1185">Reference proteome</keyword>
<reference evidence="1 2" key="1">
    <citation type="submission" date="2024-11" db="EMBL/GenBank/DDBJ databases">
        <title>Chromosome-level genome assembly of the freshwater bivalve Anodonta woodiana.</title>
        <authorList>
            <person name="Chen X."/>
        </authorList>
    </citation>
    <scope>NUCLEOTIDE SEQUENCE [LARGE SCALE GENOMIC DNA]</scope>
    <source>
        <strain evidence="1">MN2024</strain>
        <tissue evidence="1">Gills</tissue>
    </source>
</reference>
<proteinExistence type="predicted"/>
<dbReference type="AlphaFoldDB" id="A0ABD3X8E1"/>
<gene>
    <name evidence="1" type="ORF">ACJMK2_028367</name>
</gene>
<dbReference type="Proteomes" id="UP001634394">
    <property type="component" value="Unassembled WGS sequence"/>
</dbReference>
<protein>
    <submittedName>
        <fullName evidence="1">Uncharacterized protein</fullName>
    </submittedName>
</protein>